<evidence type="ECO:0000313" key="3">
    <source>
        <dbReference type="EMBL" id="GID15108.1"/>
    </source>
</evidence>
<feature type="region of interest" description="Disordered" evidence="2">
    <location>
        <begin position="84"/>
        <end position="143"/>
    </location>
</feature>
<evidence type="ECO:0000256" key="1">
    <source>
        <dbReference type="SAM" id="Coils"/>
    </source>
</evidence>
<proteinExistence type="predicted"/>
<dbReference type="EMBL" id="BOMB01000038">
    <property type="protein sequence ID" value="GID15108.1"/>
    <property type="molecule type" value="Genomic_DNA"/>
</dbReference>
<keyword evidence="1" id="KW-0175">Coiled coil</keyword>
<dbReference type="RefSeq" id="WP_203663263.1">
    <property type="nucleotide sequence ID" value="NZ_BAAAZM010000001.1"/>
</dbReference>
<feature type="coiled-coil region" evidence="1">
    <location>
        <begin position="204"/>
        <end position="231"/>
    </location>
</feature>
<dbReference type="Proteomes" id="UP000612808">
    <property type="component" value="Unassembled WGS sequence"/>
</dbReference>
<gene>
    <name evidence="3" type="ORF">Aru02nite_59970</name>
</gene>
<evidence type="ECO:0000313" key="4">
    <source>
        <dbReference type="Proteomes" id="UP000612808"/>
    </source>
</evidence>
<organism evidence="3 4">
    <name type="scientific">Actinocatenispora rupis</name>
    <dbReference type="NCBI Taxonomy" id="519421"/>
    <lineage>
        <taxon>Bacteria</taxon>
        <taxon>Bacillati</taxon>
        <taxon>Actinomycetota</taxon>
        <taxon>Actinomycetes</taxon>
        <taxon>Micromonosporales</taxon>
        <taxon>Micromonosporaceae</taxon>
        <taxon>Actinocatenispora</taxon>
    </lineage>
</organism>
<keyword evidence="4" id="KW-1185">Reference proteome</keyword>
<protein>
    <submittedName>
        <fullName evidence="3">Uncharacterized protein</fullName>
    </submittedName>
</protein>
<evidence type="ECO:0000256" key="2">
    <source>
        <dbReference type="SAM" id="MobiDB-lite"/>
    </source>
</evidence>
<accession>A0A8J3JHM5</accession>
<name>A0A8J3JHM5_9ACTN</name>
<feature type="compositionally biased region" description="Basic residues" evidence="2">
    <location>
        <begin position="128"/>
        <end position="141"/>
    </location>
</feature>
<feature type="compositionally biased region" description="Low complexity" evidence="2">
    <location>
        <begin position="90"/>
        <end position="127"/>
    </location>
</feature>
<dbReference type="AlphaFoldDB" id="A0A8J3JHM5"/>
<reference evidence="3" key="1">
    <citation type="submission" date="2021-01" db="EMBL/GenBank/DDBJ databases">
        <title>Whole genome shotgun sequence of Actinocatenispora rupis NBRC 107355.</title>
        <authorList>
            <person name="Komaki H."/>
            <person name="Tamura T."/>
        </authorList>
    </citation>
    <scope>NUCLEOTIDE SEQUENCE</scope>
    <source>
        <strain evidence="3">NBRC 107355</strain>
    </source>
</reference>
<sequence length="235" mass="23441">MSAGSLSDRDVHALVSALGRGEQPRIAVVSAHAEVPAGTKATLVGYEPDTDSPFTVRLADGSEVAAPATVLAVVPRGRAEIIARTASGEDTTGPDSPAPADTAPADPAPTGTAPTGADGSGADPAPAKRAKAAKAAPKKPAKGGGEVVITVTVAGDGATVEATHGTRKLVKGAALPVGAGHALAQLVNLEPVTAAVEAVIAEHRTAKEAEAEQLRSRLAELERELAEYQDIDAPA</sequence>
<comment type="caution">
    <text evidence="3">The sequence shown here is derived from an EMBL/GenBank/DDBJ whole genome shotgun (WGS) entry which is preliminary data.</text>
</comment>